<dbReference type="InterPro" id="IPR000305">
    <property type="entry name" value="GIY-YIG_endonuc"/>
</dbReference>
<evidence type="ECO:0000313" key="3">
    <source>
        <dbReference type="EMBL" id="CCU71045.1"/>
    </source>
</evidence>
<keyword evidence="4" id="KW-1185">Reference proteome</keyword>
<dbReference type="SUPFAM" id="SSF82771">
    <property type="entry name" value="GIY-YIG endonuclease"/>
    <property type="match status" value="1"/>
</dbReference>
<dbReference type="CDD" id="cd10456">
    <property type="entry name" value="GIY-YIG_UPF0213"/>
    <property type="match status" value="1"/>
</dbReference>
<dbReference type="PROSITE" id="PS50164">
    <property type="entry name" value="GIY_YIG"/>
    <property type="match status" value="1"/>
</dbReference>
<dbReference type="STRING" id="187493.CN03_15020"/>
<evidence type="ECO:0000259" key="2">
    <source>
        <dbReference type="PROSITE" id="PS50164"/>
    </source>
</evidence>
<dbReference type="RefSeq" id="WP_015485782.1">
    <property type="nucleotide sequence ID" value="NC_020888.1"/>
</dbReference>
<gene>
    <name evidence="3" type="ORF">TOL_0607</name>
</gene>
<dbReference type="Pfam" id="PF01541">
    <property type="entry name" value="GIY-YIG"/>
    <property type="match status" value="1"/>
</dbReference>
<dbReference type="AlphaFoldDB" id="M5DMF1"/>
<dbReference type="HOGENOM" id="CLU_135650_0_1_6"/>
<dbReference type="KEGG" id="tol:TOL_0607"/>
<name>M5DMF1_9GAMM</name>
<dbReference type="Gene3D" id="3.40.1440.10">
    <property type="entry name" value="GIY-YIG endonuclease"/>
    <property type="match status" value="1"/>
</dbReference>
<evidence type="ECO:0000313" key="4">
    <source>
        <dbReference type="Proteomes" id="UP000011866"/>
    </source>
</evidence>
<organism evidence="3 4">
    <name type="scientific">Thalassolituus oleivorans MIL-1</name>
    <dbReference type="NCBI Taxonomy" id="1298593"/>
    <lineage>
        <taxon>Bacteria</taxon>
        <taxon>Pseudomonadati</taxon>
        <taxon>Pseudomonadota</taxon>
        <taxon>Gammaproteobacteria</taxon>
        <taxon>Oceanospirillales</taxon>
        <taxon>Oceanospirillaceae</taxon>
        <taxon>Thalassolituus</taxon>
    </lineage>
</organism>
<dbReference type="PANTHER" id="PTHR34477">
    <property type="entry name" value="UPF0213 PROTEIN YHBQ"/>
    <property type="match status" value="1"/>
</dbReference>
<evidence type="ECO:0000256" key="1">
    <source>
        <dbReference type="ARBA" id="ARBA00007435"/>
    </source>
</evidence>
<sequence>MAAESKGVLLATDTGAKGTGPEGWSLYLIRTASGSLYCGVTTDVERRFREHSGSGVKAAKSLRGRGPLVLEFQRYIGSRSAALKCEFAVKRLSRTEKEKLISGLRNLPDMINASEV</sequence>
<protein>
    <recommendedName>
        <fullName evidence="2">GIY-YIG domain-containing protein</fullName>
    </recommendedName>
</protein>
<dbReference type="GeneID" id="79175582"/>
<dbReference type="InterPro" id="IPR050190">
    <property type="entry name" value="UPF0213_domain"/>
</dbReference>
<dbReference type="EMBL" id="HF680312">
    <property type="protein sequence ID" value="CCU71045.1"/>
    <property type="molecule type" value="Genomic_DNA"/>
</dbReference>
<accession>M5DMF1</accession>
<comment type="similarity">
    <text evidence="1">Belongs to the UPF0213 family.</text>
</comment>
<feature type="domain" description="GIY-YIG" evidence="2">
    <location>
        <begin position="22"/>
        <end position="99"/>
    </location>
</feature>
<dbReference type="PANTHER" id="PTHR34477:SF1">
    <property type="entry name" value="UPF0213 PROTEIN YHBQ"/>
    <property type="match status" value="1"/>
</dbReference>
<dbReference type="InterPro" id="IPR035901">
    <property type="entry name" value="GIY-YIG_endonuc_sf"/>
</dbReference>
<reference evidence="3 4" key="1">
    <citation type="journal article" date="2013" name="Genome Announc.">
        <title>Genome Sequence of Thalassolituus oleivorans MIL-1 (DSM 14913T).</title>
        <authorList>
            <person name="Golyshin P.N."/>
            <person name="Werner J."/>
            <person name="Chernikova T.N."/>
            <person name="Tran H."/>
            <person name="Ferrer M."/>
            <person name="Yakimov M.M."/>
            <person name="Teeling H."/>
            <person name="Golyshina O.V."/>
        </authorList>
    </citation>
    <scope>NUCLEOTIDE SEQUENCE [LARGE SCALE GENOMIC DNA]</scope>
    <source>
        <strain evidence="3 4">MIL-1</strain>
    </source>
</reference>
<dbReference type="eggNOG" id="COG2827">
    <property type="taxonomic scope" value="Bacteria"/>
</dbReference>
<dbReference type="Proteomes" id="UP000011866">
    <property type="component" value="Chromosome"/>
</dbReference>
<proteinExistence type="inferred from homology"/>